<organism evidence="4 5">
    <name type="scientific">Elysia marginata</name>
    <dbReference type="NCBI Taxonomy" id="1093978"/>
    <lineage>
        <taxon>Eukaryota</taxon>
        <taxon>Metazoa</taxon>
        <taxon>Spiralia</taxon>
        <taxon>Lophotrochozoa</taxon>
        <taxon>Mollusca</taxon>
        <taxon>Gastropoda</taxon>
        <taxon>Heterobranchia</taxon>
        <taxon>Euthyneura</taxon>
        <taxon>Panpulmonata</taxon>
        <taxon>Sacoglossa</taxon>
        <taxon>Placobranchoidea</taxon>
        <taxon>Plakobranchidae</taxon>
        <taxon>Elysia</taxon>
    </lineage>
</organism>
<dbReference type="AlphaFoldDB" id="A0AAV4GPH9"/>
<dbReference type="Proteomes" id="UP000762676">
    <property type="component" value="Unassembled WGS sequence"/>
</dbReference>
<dbReference type="InterPro" id="IPR036392">
    <property type="entry name" value="PLAT/LH2_dom_sf"/>
</dbReference>
<protein>
    <submittedName>
        <fullName evidence="4">Lipoxygenase homology domain-containing protein 1-like isoform X1</fullName>
    </submittedName>
</protein>
<sequence length="960" mass="106645">MYIFTKRFPLVEEANSNHVFPRDYLSVSLKQPKEGIHVLFLLFDHQNPFSDLFSNLANVGLARELSQHPVLPPISTTPPRTPPVRHTPDTSEFEQTEAEVMAGSPEVLPALDDTDAAPVLEETEAITEDETSDDHIDETVDDVGEESNEADGEEEEDEEVCAEQEEAPMHEEEEQDDEREEEEEEEEKETEDENAEEPEDENVIDMLMEEEESIKTPQVTLQLYTHVSSDPAMDDNVQLYLYGRDGYTGPLPLGSGAEGKFKPDATDTVSISVEETIGPLYKVRIGLAETTFGCQWYLDKLKLTEPGSGEEFDLDIGRWMSRQKEDCDVWRELPISRPEEPPLPVIIYTVEVHTSDLPGADTTAAMYVNLVGQRGDSGQRRLYITQTDGKMFSQGKIDIFTFEAVSLGQLNSVVIGHPDREPGQGAHIDYVAVREFNSSDEEIETFFPCGRWLDAAQEDGQIERELHPGQRPKPEPKKSTGEYLMWVTTAEDSCPAQGGKATIIIYGDKGKSDEIELFAPSSTARLFEPANSDEFEVSTGEIGEIYKIRVTREDKMEWEGWHLEAVKLEDKANGQEYIFSFDRWLSRTRGEGDLACELPVILPGREALEVKRYEVLVTTGDHWAGQTDADVWVTLNGSQGDAGRRLLHKSLSGNKPFQKGADDIFTIEAVDLAELQSVEVEHIGRGPGAGWFLEHITVTDVTSGKLSDVFPCGRWLDEGEDDGKISRLLRKMALPELSESHAVPAETGGHWKVRIRTSDLDGAGTCAQVYLTVQGVKDMSHPIPLGDGSPAMHHFLPGNEAEFDIDLDDSLGEIAKIRLEHDGRNSDPAWHVDWVQLKHLNSGFDCLFTIDRWLAEDQGDGQLFRECGLESPGWMPSPMLRYIILIQTGRKPNSGANGGISSVNLIGSQGDTGQQLLQRPLVTSADAMKDGILDAYVLEAVSVGALQSVRLGFEGRGRGK</sequence>
<comment type="caution">
    <text evidence="4">The sequence shown here is derived from an EMBL/GenBank/DDBJ whole genome shotgun (WGS) entry which is preliminary data.</text>
</comment>
<dbReference type="InterPro" id="IPR001024">
    <property type="entry name" value="PLAT/LH2_dom"/>
</dbReference>
<feature type="domain" description="PLAT" evidence="3">
    <location>
        <begin position="749"/>
        <end position="868"/>
    </location>
</feature>
<evidence type="ECO:0000259" key="3">
    <source>
        <dbReference type="PROSITE" id="PS50095"/>
    </source>
</evidence>
<dbReference type="Gene3D" id="2.60.60.20">
    <property type="entry name" value="PLAT/LH2 domain"/>
    <property type="match status" value="5"/>
</dbReference>
<evidence type="ECO:0000256" key="1">
    <source>
        <dbReference type="PROSITE-ProRule" id="PRU00152"/>
    </source>
</evidence>
<proteinExistence type="predicted"/>
<feature type="region of interest" description="Disordered" evidence="2">
    <location>
        <begin position="142"/>
        <end position="201"/>
    </location>
</feature>
<dbReference type="CDD" id="cd01756">
    <property type="entry name" value="PLAT_repeat"/>
    <property type="match status" value="1"/>
</dbReference>
<keyword evidence="5" id="KW-1185">Reference proteome</keyword>
<evidence type="ECO:0000313" key="4">
    <source>
        <dbReference type="EMBL" id="GFR86805.1"/>
    </source>
</evidence>
<dbReference type="InterPro" id="IPR052970">
    <property type="entry name" value="Inner_ear_hair_cell_LOXHD"/>
</dbReference>
<reference evidence="4 5" key="1">
    <citation type="journal article" date="2021" name="Elife">
        <title>Chloroplast acquisition without the gene transfer in kleptoplastic sea slugs, Plakobranchus ocellatus.</title>
        <authorList>
            <person name="Maeda T."/>
            <person name="Takahashi S."/>
            <person name="Yoshida T."/>
            <person name="Shimamura S."/>
            <person name="Takaki Y."/>
            <person name="Nagai Y."/>
            <person name="Toyoda A."/>
            <person name="Suzuki Y."/>
            <person name="Arimoto A."/>
            <person name="Ishii H."/>
            <person name="Satoh N."/>
            <person name="Nishiyama T."/>
            <person name="Hasebe M."/>
            <person name="Maruyama T."/>
            <person name="Minagawa J."/>
            <person name="Obokata J."/>
            <person name="Shigenobu S."/>
        </authorList>
    </citation>
    <scope>NUCLEOTIDE SEQUENCE [LARGE SCALE GENOMIC DNA]</scope>
</reference>
<dbReference type="SMART" id="SM00308">
    <property type="entry name" value="LH2"/>
    <property type="match status" value="3"/>
</dbReference>
<dbReference type="PANTHER" id="PTHR45901:SF7">
    <property type="entry name" value="OXYGEN-REGULATED PROTEIN 1"/>
    <property type="match status" value="1"/>
</dbReference>
<feature type="domain" description="PLAT" evidence="3">
    <location>
        <begin position="880"/>
        <end position="960"/>
    </location>
</feature>
<feature type="domain" description="PLAT" evidence="3">
    <location>
        <begin position="346"/>
        <end position="467"/>
    </location>
</feature>
<evidence type="ECO:0000256" key="2">
    <source>
        <dbReference type="SAM" id="MobiDB-lite"/>
    </source>
</evidence>
<evidence type="ECO:0000313" key="5">
    <source>
        <dbReference type="Proteomes" id="UP000762676"/>
    </source>
</evidence>
<dbReference type="PANTHER" id="PTHR45901">
    <property type="entry name" value="PROTEIN CBG12474"/>
    <property type="match status" value="1"/>
</dbReference>
<feature type="domain" description="PLAT" evidence="3">
    <location>
        <begin position="611"/>
        <end position="730"/>
    </location>
</feature>
<dbReference type="EMBL" id="BMAT01012134">
    <property type="protein sequence ID" value="GFR86805.1"/>
    <property type="molecule type" value="Genomic_DNA"/>
</dbReference>
<dbReference type="PROSITE" id="PS50095">
    <property type="entry name" value="PLAT"/>
    <property type="match status" value="6"/>
</dbReference>
<comment type="caution">
    <text evidence="1">Lacks conserved residue(s) required for the propagation of feature annotation.</text>
</comment>
<dbReference type="Pfam" id="PF01477">
    <property type="entry name" value="PLAT"/>
    <property type="match status" value="5"/>
</dbReference>
<feature type="domain" description="PLAT" evidence="3">
    <location>
        <begin position="219"/>
        <end position="334"/>
    </location>
</feature>
<dbReference type="Gene3D" id="2.40.180.10">
    <property type="entry name" value="Catalase core domain"/>
    <property type="match status" value="1"/>
</dbReference>
<name>A0AAV4GPH9_9GAST</name>
<feature type="region of interest" description="Disordered" evidence="2">
    <location>
        <begin position="69"/>
        <end position="98"/>
    </location>
</feature>
<dbReference type="SUPFAM" id="SSF49723">
    <property type="entry name" value="Lipase/lipooxygenase domain (PLAT/LH2 domain)"/>
    <property type="match status" value="6"/>
</dbReference>
<feature type="domain" description="PLAT" evidence="3">
    <location>
        <begin position="481"/>
        <end position="599"/>
    </location>
</feature>
<feature type="compositionally biased region" description="Pro residues" evidence="2">
    <location>
        <begin position="70"/>
        <end position="82"/>
    </location>
</feature>
<gene>
    <name evidence="4" type="ORF">ElyMa_006062000</name>
</gene>
<accession>A0AAV4GPH9</accession>